<dbReference type="PANTHER" id="PTHR30629:SF2">
    <property type="entry name" value="PROPHAGE INTEGRASE INTS-RELATED"/>
    <property type="match status" value="1"/>
</dbReference>
<evidence type="ECO:0000256" key="3">
    <source>
        <dbReference type="ARBA" id="ARBA00023125"/>
    </source>
</evidence>
<dbReference type="CDD" id="cd00801">
    <property type="entry name" value="INT_P4_C"/>
    <property type="match status" value="1"/>
</dbReference>
<sequence>MSRIKNKLTARAVETKKAPGYYSDGGNLYLRVSQNLTKTWAFYYKKDGKRTEMGLGSFGNVSLDEAREKADTLRKQLASGIVPLIERQRQTSEDKAQRAKFMTFSQCADAYINSHRAGWKNPKHIQQWQNTLSQYAFPVFGDLDVKAIDTGLITKCLEPIWLTKNETAGRVRGRIESILDWATVHEYREGVNPARWRGHLDKLLAKPSKVQKTEHHKALPYTEINGFIDQLHQQDGIAAKCLEFTILTAARTGETIGATWDEIDLGAKVWTIPAVRMKAEREHRVSLSGHALTILNEMAATRINNYVFPGTKKGLSNMAMLAVLKRMDRADITVHGFRSTFRDWAAESTAYPGEVVEMALAHAIKNLTEAAYRRGDLLEKRSRLMDEWARFCHAPILSGDVIPINKMAQSHGR</sequence>
<dbReference type="PROSITE" id="PS51900">
    <property type="entry name" value="CB"/>
    <property type="match status" value="1"/>
</dbReference>
<dbReference type="InterPro" id="IPR053876">
    <property type="entry name" value="Phage_int_M"/>
</dbReference>
<dbReference type="Pfam" id="PF13356">
    <property type="entry name" value="Arm-DNA-bind_3"/>
    <property type="match status" value="1"/>
</dbReference>
<keyword evidence="4" id="KW-0233">DNA recombination</keyword>
<protein>
    <submittedName>
        <fullName evidence="8">Integrase</fullName>
    </submittedName>
</protein>
<proteinExistence type="inferred from homology"/>
<dbReference type="GO" id="GO:0006310">
    <property type="term" value="P:DNA recombination"/>
    <property type="evidence" value="ECO:0007669"/>
    <property type="project" value="UniProtKB-KW"/>
</dbReference>
<dbReference type="GO" id="GO:0003677">
    <property type="term" value="F:DNA binding"/>
    <property type="evidence" value="ECO:0007669"/>
    <property type="project" value="UniProtKB-UniRule"/>
</dbReference>
<dbReference type="InterPro" id="IPR025166">
    <property type="entry name" value="Integrase_DNA_bind_dom"/>
</dbReference>
<dbReference type="InterPro" id="IPR011010">
    <property type="entry name" value="DNA_brk_join_enz"/>
</dbReference>
<dbReference type="InterPro" id="IPR038488">
    <property type="entry name" value="Integrase_DNA-bd_sf"/>
</dbReference>
<dbReference type="Proteomes" id="UP000240010">
    <property type="component" value="Unassembled WGS sequence"/>
</dbReference>
<comment type="caution">
    <text evidence="8">The sequence shown here is derived from an EMBL/GenBank/DDBJ whole genome shotgun (WGS) entry which is preliminary data.</text>
</comment>
<dbReference type="InterPro" id="IPR050808">
    <property type="entry name" value="Phage_Integrase"/>
</dbReference>
<dbReference type="InterPro" id="IPR010998">
    <property type="entry name" value="Integrase_recombinase_N"/>
</dbReference>
<keyword evidence="2" id="KW-0229">DNA integration</keyword>
<evidence type="ECO:0000256" key="2">
    <source>
        <dbReference type="ARBA" id="ARBA00022908"/>
    </source>
</evidence>
<dbReference type="Pfam" id="PF22022">
    <property type="entry name" value="Phage_int_M"/>
    <property type="match status" value="1"/>
</dbReference>
<dbReference type="PROSITE" id="PS51898">
    <property type="entry name" value="TYR_RECOMBINASE"/>
    <property type="match status" value="1"/>
</dbReference>
<evidence type="ECO:0000313" key="9">
    <source>
        <dbReference type="Proteomes" id="UP000240010"/>
    </source>
</evidence>
<evidence type="ECO:0000256" key="4">
    <source>
        <dbReference type="ARBA" id="ARBA00023172"/>
    </source>
</evidence>
<gene>
    <name evidence="8" type="ORF">B0F87_10234</name>
</gene>
<comment type="similarity">
    <text evidence="1">Belongs to the 'phage' integrase family.</text>
</comment>
<evidence type="ECO:0000256" key="5">
    <source>
        <dbReference type="PROSITE-ProRule" id="PRU01248"/>
    </source>
</evidence>
<evidence type="ECO:0000256" key="1">
    <source>
        <dbReference type="ARBA" id="ARBA00008857"/>
    </source>
</evidence>
<dbReference type="Gene3D" id="1.10.443.10">
    <property type="entry name" value="Intergrase catalytic core"/>
    <property type="match status" value="1"/>
</dbReference>
<evidence type="ECO:0000259" key="6">
    <source>
        <dbReference type="PROSITE" id="PS51898"/>
    </source>
</evidence>
<accession>A0A2S6HHJ6</accession>
<feature type="domain" description="Core-binding (CB)" evidence="7">
    <location>
        <begin position="102"/>
        <end position="183"/>
    </location>
</feature>
<dbReference type="RefSeq" id="WP_104427712.1">
    <property type="nucleotide sequence ID" value="NZ_PTIZ01000002.1"/>
</dbReference>
<dbReference type="PANTHER" id="PTHR30629">
    <property type="entry name" value="PROPHAGE INTEGRASE"/>
    <property type="match status" value="1"/>
</dbReference>
<dbReference type="Gene3D" id="1.10.150.130">
    <property type="match status" value="1"/>
</dbReference>
<name>A0A2S6HHJ6_9GAMM</name>
<dbReference type="EMBL" id="PTIZ01000002">
    <property type="protein sequence ID" value="PPK76930.1"/>
    <property type="molecule type" value="Genomic_DNA"/>
</dbReference>
<feature type="domain" description="Tyr recombinase" evidence="6">
    <location>
        <begin position="214"/>
        <end position="385"/>
    </location>
</feature>
<dbReference type="InterPro" id="IPR013762">
    <property type="entry name" value="Integrase-like_cat_sf"/>
</dbReference>
<dbReference type="InterPro" id="IPR044068">
    <property type="entry name" value="CB"/>
</dbReference>
<dbReference type="SUPFAM" id="SSF56349">
    <property type="entry name" value="DNA breaking-rejoining enzymes"/>
    <property type="match status" value="1"/>
</dbReference>
<dbReference type="AlphaFoldDB" id="A0A2S6HHJ6"/>
<dbReference type="Pfam" id="PF00589">
    <property type="entry name" value="Phage_integrase"/>
    <property type="match status" value="1"/>
</dbReference>
<evidence type="ECO:0000313" key="8">
    <source>
        <dbReference type="EMBL" id="PPK76930.1"/>
    </source>
</evidence>
<organism evidence="8 9">
    <name type="scientific">Methylobacter tundripaludum</name>
    <dbReference type="NCBI Taxonomy" id="173365"/>
    <lineage>
        <taxon>Bacteria</taxon>
        <taxon>Pseudomonadati</taxon>
        <taxon>Pseudomonadota</taxon>
        <taxon>Gammaproteobacteria</taxon>
        <taxon>Methylococcales</taxon>
        <taxon>Methylococcaceae</taxon>
        <taxon>Methylobacter</taxon>
    </lineage>
</organism>
<reference evidence="8 9" key="1">
    <citation type="submission" date="2018-02" db="EMBL/GenBank/DDBJ databases">
        <title>Subsurface microbial communities from deep shales in Ohio and West Virginia, USA.</title>
        <authorList>
            <person name="Wrighton K."/>
        </authorList>
    </citation>
    <scope>NUCLEOTIDE SEQUENCE [LARGE SCALE GENOMIC DNA]</scope>
    <source>
        <strain evidence="8 9">OWC-DMM</strain>
    </source>
</reference>
<dbReference type="InterPro" id="IPR002104">
    <property type="entry name" value="Integrase_catalytic"/>
</dbReference>
<evidence type="ECO:0000259" key="7">
    <source>
        <dbReference type="PROSITE" id="PS51900"/>
    </source>
</evidence>
<dbReference type="GO" id="GO:0015074">
    <property type="term" value="P:DNA integration"/>
    <property type="evidence" value="ECO:0007669"/>
    <property type="project" value="UniProtKB-KW"/>
</dbReference>
<keyword evidence="3 5" id="KW-0238">DNA-binding</keyword>
<dbReference type="Gene3D" id="3.30.160.390">
    <property type="entry name" value="Integrase, DNA-binding domain"/>
    <property type="match status" value="1"/>
</dbReference>